<proteinExistence type="inferred from homology"/>
<feature type="transmembrane region" description="Helical" evidence="10">
    <location>
        <begin position="264"/>
        <end position="283"/>
    </location>
</feature>
<evidence type="ECO:0000259" key="11">
    <source>
        <dbReference type="PROSITE" id="PS50928"/>
    </source>
</evidence>
<dbReference type="InterPro" id="IPR035906">
    <property type="entry name" value="MetI-like_sf"/>
</dbReference>
<dbReference type="InterPro" id="IPR025966">
    <property type="entry name" value="OppC_N"/>
</dbReference>
<feature type="domain" description="ABC transmembrane type-1" evidence="11">
    <location>
        <begin position="112"/>
        <end position="321"/>
    </location>
</feature>
<accession>A0A6L5X5P3</accession>
<evidence type="ECO:0000256" key="3">
    <source>
        <dbReference type="ARBA" id="ARBA00022475"/>
    </source>
</evidence>
<dbReference type="Gene3D" id="1.10.3720.10">
    <property type="entry name" value="MetI-like"/>
    <property type="match status" value="1"/>
</dbReference>
<feature type="transmembrane region" description="Helical" evidence="10">
    <location>
        <begin position="51"/>
        <end position="72"/>
    </location>
</feature>
<keyword evidence="13" id="KW-1185">Reference proteome</keyword>
<evidence type="ECO:0000256" key="8">
    <source>
        <dbReference type="ARBA" id="ARBA00023136"/>
    </source>
</evidence>
<dbReference type="GO" id="GO:0015031">
    <property type="term" value="P:protein transport"/>
    <property type="evidence" value="ECO:0007669"/>
    <property type="project" value="UniProtKB-KW"/>
</dbReference>
<feature type="transmembrane region" description="Helical" evidence="10">
    <location>
        <begin position="191"/>
        <end position="214"/>
    </location>
</feature>
<keyword evidence="8 10" id="KW-0472">Membrane</keyword>
<dbReference type="Proteomes" id="UP000481852">
    <property type="component" value="Unassembled WGS sequence"/>
</dbReference>
<evidence type="ECO:0000256" key="7">
    <source>
        <dbReference type="ARBA" id="ARBA00022989"/>
    </source>
</evidence>
<evidence type="ECO:0000256" key="9">
    <source>
        <dbReference type="ARBA" id="ARBA00024202"/>
    </source>
</evidence>
<sequence>MTMKNILSLQLPVEKGDYDKLPADFYKAQTSRTDEVGFWRSSWRRLRENKIAMVSLVIILAIIVFAVLGPILSPYSYDQQMHGDENLWPCLKHPFGTDRLGRDLMVRCMTGSRISLLVGVVSAIIVMIIGSIYGAISGLLGGKADTIMMRIVDIIYSVPEILLIVVIKLVIDQPLTNLVDNVPFFHPLQKLGSGLIAIFIVYGCLYWVGMARIVRGQVLQLKEMEYVTASDALGAPNGWLIRQHLLPNCMGQIIATMMMQIPSAIFTEAFLSFLGIGVSAPMASLGSLTSEALSGINRAPYRMLFPAVLISLIILAFNLFGDGLRDALDPKMKKR</sequence>
<dbReference type="Pfam" id="PF12911">
    <property type="entry name" value="OppC_N"/>
    <property type="match status" value="1"/>
</dbReference>
<evidence type="ECO:0000256" key="5">
    <source>
        <dbReference type="ARBA" id="ARBA00022856"/>
    </source>
</evidence>
<evidence type="ECO:0000256" key="1">
    <source>
        <dbReference type="ARBA" id="ARBA00004651"/>
    </source>
</evidence>
<evidence type="ECO:0000256" key="4">
    <source>
        <dbReference type="ARBA" id="ARBA00022692"/>
    </source>
</evidence>
<keyword evidence="4 10" id="KW-0812">Transmembrane</keyword>
<keyword evidence="5" id="KW-0571">Peptide transport</keyword>
<evidence type="ECO:0000256" key="2">
    <source>
        <dbReference type="ARBA" id="ARBA00022448"/>
    </source>
</evidence>
<feature type="transmembrane region" description="Helical" evidence="10">
    <location>
        <begin position="151"/>
        <end position="171"/>
    </location>
</feature>
<evidence type="ECO:0000313" key="12">
    <source>
        <dbReference type="EMBL" id="MSS14797.1"/>
    </source>
</evidence>
<evidence type="ECO:0000256" key="10">
    <source>
        <dbReference type="RuleBase" id="RU363032"/>
    </source>
</evidence>
<dbReference type="InterPro" id="IPR000515">
    <property type="entry name" value="MetI-like"/>
</dbReference>
<organism evidence="12 13">
    <name type="scientific">Porcincola intestinalis</name>
    <dbReference type="NCBI Taxonomy" id="2606632"/>
    <lineage>
        <taxon>Bacteria</taxon>
        <taxon>Bacillati</taxon>
        <taxon>Bacillota</taxon>
        <taxon>Clostridia</taxon>
        <taxon>Lachnospirales</taxon>
        <taxon>Lachnospiraceae</taxon>
        <taxon>Porcincola</taxon>
    </lineage>
</organism>
<dbReference type="AlphaFoldDB" id="A0A6L5X5P3"/>
<gene>
    <name evidence="12" type="ORF">FYJ35_07025</name>
</gene>
<comment type="subcellular location">
    <subcellularLocation>
        <location evidence="1 10">Cell membrane</location>
        <topology evidence="1 10">Multi-pass membrane protein</topology>
    </subcellularLocation>
</comment>
<dbReference type="PANTHER" id="PTHR43386:SF24">
    <property type="entry name" value="OLIGOPEPTIDE TRANSPORT SYSTEM PERMEASE PROTEIN AMID"/>
    <property type="match status" value="1"/>
</dbReference>
<evidence type="ECO:0000256" key="6">
    <source>
        <dbReference type="ARBA" id="ARBA00022927"/>
    </source>
</evidence>
<dbReference type="GO" id="GO:0055085">
    <property type="term" value="P:transmembrane transport"/>
    <property type="evidence" value="ECO:0007669"/>
    <property type="project" value="InterPro"/>
</dbReference>
<comment type="caution">
    <text evidence="12">The sequence shown here is derived from an EMBL/GenBank/DDBJ whole genome shotgun (WGS) entry which is preliminary data.</text>
</comment>
<reference evidence="12 13" key="1">
    <citation type="submission" date="2019-08" db="EMBL/GenBank/DDBJ databases">
        <title>In-depth cultivation of the pig gut microbiome towards novel bacterial diversity and tailored functional studies.</title>
        <authorList>
            <person name="Wylensek D."/>
            <person name="Hitch T.C.A."/>
            <person name="Clavel T."/>
        </authorList>
    </citation>
    <scope>NUCLEOTIDE SEQUENCE [LARGE SCALE GENOMIC DNA]</scope>
    <source>
        <strain evidence="12 13">Oil+RF-744-WCA-WT-11</strain>
    </source>
</reference>
<dbReference type="PROSITE" id="PS50928">
    <property type="entry name" value="ABC_TM1"/>
    <property type="match status" value="1"/>
</dbReference>
<name>A0A6L5X5P3_9FIRM</name>
<keyword evidence="3" id="KW-1003">Cell membrane</keyword>
<protein>
    <submittedName>
        <fullName evidence="12">ABC transporter permease</fullName>
    </submittedName>
</protein>
<dbReference type="EMBL" id="VULZ01000006">
    <property type="protein sequence ID" value="MSS14797.1"/>
    <property type="molecule type" value="Genomic_DNA"/>
</dbReference>
<dbReference type="GO" id="GO:0015833">
    <property type="term" value="P:peptide transport"/>
    <property type="evidence" value="ECO:0007669"/>
    <property type="project" value="UniProtKB-KW"/>
</dbReference>
<dbReference type="GO" id="GO:0005886">
    <property type="term" value="C:plasma membrane"/>
    <property type="evidence" value="ECO:0007669"/>
    <property type="project" value="UniProtKB-SubCell"/>
</dbReference>
<feature type="transmembrane region" description="Helical" evidence="10">
    <location>
        <begin position="114"/>
        <end position="139"/>
    </location>
</feature>
<evidence type="ECO:0000313" key="13">
    <source>
        <dbReference type="Proteomes" id="UP000481852"/>
    </source>
</evidence>
<dbReference type="InterPro" id="IPR050366">
    <property type="entry name" value="BP-dependent_transpt_permease"/>
</dbReference>
<comment type="similarity">
    <text evidence="9">Belongs to the binding-protein-dependent transport system permease family. OppBC subfamily.</text>
</comment>
<dbReference type="CDD" id="cd06261">
    <property type="entry name" value="TM_PBP2"/>
    <property type="match status" value="1"/>
</dbReference>
<keyword evidence="6" id="KW-0653">Protein transport</keyword>
<keyword evidence="2 10" id="KW-0813">Transport</keyword>
<keyword evidence="7 10" id="KW-1133">Transmembrane helix</keyword>
<dbReference type="SUPFAM" id="SSF161098">
    <property type="entry name" value="MetI-like"/>
    <property type="match status" value="1"/>
</dbReference>
<dbReference type="PANTHER" id="PTHR43386">
    <property type="entry name" value="OLIGOPEPTIDE TRANSPORT SYSTEM PERMEASE PROTEIN APPC"/>
    <property type="match status" value="1"/>
</dbReference>
<dbReference type="Pfam" id="PF00528">
    <property type="entry name" value="BPD_transp_1"/>
    <property type="match status" value="1"/>
</dbReference>
<feature type="transmembrane region" description="Helical" evidence="10">
    <location>
        <begin position="303"/>
        <end position="324"/>
    </location>
</feature>